<comment type="caution">
    <text evidence="1">The sequence shown here is derived from an EMBL/GenBank/DDBJ whole genome shotgun (WGS) entry which is preliminary data.</text>
</comment>
<dbReference type="AlphaFoldDB" id="A0A6A4V7A7"/>
<evidence type="ECO:0000313" key="1">
    <source>
        <dbReference type="EMBL" id="KAF0290486.1"/>
    </source>
</evidence>
<proteinExistence type="predicted"/>
<sequence length="67" mass="7651">MCRRYLILSSRVVRPGHPYRLSVNVLDNRQPVVVRAALFRDSVRLSGVQRECAENSMNLLEIPVSVN</sequence>
<protein>
    <submittedName>
        <fullName evidence="1">Uncharacterized protein</fullName>
    </submittedName>
</protein>
<name>A0A6A4V7A7_AMPAM</name>
<gene>
    <name evidence="1" type="ORF">FJT64_011312</name>
</gene>
<dbReference type="Proteomes" id="UP000440578">
    <property type="component" value="Unassembled WGS sequence"/>
</dbReference>
<accession>A0A6A4V7A7</accession>
<organism evidence="1 2">
    <name type="scientific">Amphibalanus amphitrite</name>
    <name type="common">Striped barnacle</name>
    <name type="synonym">Balanus amphitrite</name>
    <dbReference type="NCBI Taxonomy" id="1232801"/>
    <lineage>
        <taxon>Eukaryota</taxon>
        <taxon>Metazoa</taxon>
        <taxon>Ecdysozoa</taxon>
        <taxon>Arthropoda</taxon>
        <taxon>Crustacea</taxon>
        <taxon>Multicrustacea</taxon>
        <taxon>Cirripedia</taxon>
        <taxon>Thoracica</taxon>
        <taxon>Thoracicalcarea</taxon>
        <taxon>Balanomorpha</taxon>
        <taxon>Balanoidea</taxon>
        <taxon>Balanidae</taxon>
        <taxon>Amphibalaninae</taxon>
        <taxon>Amphibalanus</taxon>
    </lineage>
</organism>
<evidence type="ECO:0000313" key="2">
    <source>
        <dbReference type="Proteomes" id="UP000440578"/>
    </source>
</evidence>
<reference evidence="1 2" key="1">
    <citation type="submission" date="2019-07" db="EMBL/GenBank/DDBJ databases">
        <title>Draft genome assembly of a fouling barnacle, Amphibalanus amphitrite (Darwin, 1854): The first reference genome for Thecostraca.</title>
        <authorList>
            <person name="Kim W."/>
        </authorList>
    </citation>
    <scope>NUCLEOTIDE SEQUENCE [LARGE SCALE GENOMIC DNA]</scope>
    <source>
        <strain evidence="1">SNU_AA5</strain>
        <tissue evidence="1">Soma without cirri and trophi</tissue>
    </source>
</reference>
<dbReference type="EMBL" id="VIIS01001949">
    <property type="protein sequence ID" value="KAF0290486.1"/>
    <property type="molecule type" value="Genomic_DNA"/>
</dbReference>
<keyword evidence="2" id="KW-1185">Reference proteome</keyword>
<dbReference type="OrthoDB" id="6373041at2759"/>